<reference evidence="3" key="1">
    <citation type="journal article" date="2019" name="Int. J. Syst. Evol. Microbiol.">
        <title>The Global Catalogue of Microorganisms (GCM) 10K type strain sequencing project: providing services to taxonomists for standard genome sequencing and annotation.</title>
        <authorList>
            <consortium name="The Broad Institute Genomics Platform"/>
            <consortium name="The Broad Institute Genome Sequencing Center for Infectious Disease"/>
            <person name="Wu L."/>
            <person name="Ma J."/>
        </authorList>
    </citation>
    <scope>NUCLEOTIDE SEQUENCE [LARGE SCALE GENOMIC DNA]</scope>
    <source>
        <strain evidence="3">CCUG 59129</strain>
    </source>
</reference>
<sequence length="856" mass="95258">MRFNLLTSTYSQKGKYSKGMLASLMAAIMAVIMLWPPQLAAAEAAVGHGQLELVEDGEAQAVVIVDEEADEQTTAAAQKLVDYIQQATGAELPLMTLYDLKASGQSLNGDARIYVGPGEQWQSPHLQQQLEGLDDDGFVIQTRGNKVFITGPTAWGTEFGVNDFLERYVGVRWLIPGPDGTHVPELEDLEVPRNELIREEPAAFSRLFSPLQKPTGSAGELQHEWARNNRMHSRIEFHHNLHNLFPVEEYGETHPEFYPGGQVPISDVAWQPCFTADGIVEEGISNIITYFNENPDASSYSLGVNDSGGYCESNPAHPDFPDELNSVGVQNISNIYYNWVNQVVEGVLEVHPDKWFGLLAYSNVFDPPTEVTLHERVVPFITDDRYAWVDSGIEQASKAVVEGWSEKATSLGFYEYMYGSPYATPRVYLEQMADNYRYGRDQGVVAHYAELYPNWGEGPKPYISLKLQWNPDLDEEQLAEDWYEAMVGEEAAPYLQQYYEQWEEIWTERVPTSTWFRSWADATTRANYLSFHDASYLTVMTADDVAESRALLENMQSLTETDAQAARAELLMKTFQYYEASVLSYPSAVDIPQPQTEQEALALLEDGLVRMANAVERMNIIAEHMNDPILKHLLTAERFGLVWSGLSDLMMSYLSEWIAGEDENGAVTAEVQNIMATTELDVVRHNLELLLAVAKGQATDMANSSFEDGDAPWWFWIKAQGALERSELYARTGQYSIVADGLARGGPVQPVPVSGGPYGVALHYYTPEGTVNNASIQLTLNLKDENGGAVTTLRAASLPVSTVPSGQWGMMQHVFHIPAVYNGKTVAQAQFVATINGVEEGNQLYIDDIVSVPLQP</sequence>
<proteinExistence type="predicted"/>
<accession>A0ABW3HSK9</accession>
<dbReference type="InterPro" id="IPR029018">
    <property type="entry name" value="Hex-like_dom2"/>
</dbReference>
<keyword evidence="1" id="KW-0378">Hydrolase</keyword>
<gene>
    <name evidence="2" type="ORF">ACFQ2I_13845</name>
</gene>
<evidence type="ECO:0000313" key="3">
    <source>
        <dbReference type="Proteomes" id="UP001596989"/>
    </source>
</evidence>
<dbReference type="Pfam" id="PF16126">
    <property type="entry name" value="DUF4838"/>
    <property type="match status" value="1"/>
</dbReference>
<dbReference type="Gene3D" id="3.30.379.10">
    <property type="entry name" value="Chitobiase/beta-hexosaminidase domain 2-like"/>
    <property type="match status" value="1"/>
</dbReference>
<dbReference type="Proteomes" id="UP001596989">
    <property type="component" value="Unassembled WGS sequence"/>
</dbReference>
<evidence type="ECO:0000256" key="1">
    <source>
        <dbReference type="ARBA" id="ARBA00022801"/>
    </source>
</evidence>
<protein>
    <submittedName>
        <fullName evidence="2">DUF4838 domain-containing protein</fullName>
    </submittedName>
</protein>
<dbReference type="PANTHER" id="PTHR47406">
    <property type="entry name" value="COAGULATION FACTOR 5/8 TYPE, C-TERMINAL"/>
    <property type="match status" value="1"/>
</dbReference>
<dbReference type="RefSeq" id="WP_377564975.1">
    <property type="nucleotide sequence ID" value="NZ_JBHTJZ010000021.1"/>
</dbReference>
<comment type="caution">
    <text evidence="2">The sequence shown here is derived from an EMBL/GenBank/DDBJ whole genome shotgun (WGS) entry which is preliminary data.</text>
</comment>
<dbReference type="PANTHER" id="PTHR47406:SF2">
    <property type="entry name" value="ALPHA GLUCURONIDASE N-TERMINAL DOMAIN-CONTAINING PROTEIN"/>
    <property type="match status" value="1"/>
</dbReference>
<organism evidence="2 3">
    <name type="scientific">Paenibacillus chungangensis</name>
    <dbReference type="NCBI Taxonomy" id="696535"/>
    <lineage>
        <taxon>Bacteria</taxon>
        <taxon>Bacillati</taxon>
        <taxon>Bacillota</taxon>
        <taxon>Bacilli</taxon>
        <taxon>Bacillales</taxon>
        <taxon>Paenibacillaceae</taxon>
        <taxon>Paenibacillus</taxon>
    </lineage>
</organism>
<dbReference type="Gene3D" id="2.60.120.260">
    <property type="entry name" value="Galactose-binding domain-like"/>
    <property type="match status" value="1"/>
</dbReference>
<name>A0ABW3HSK9_9BACL</name>
<evidence type="ECO:0000313" key="2">
    <source>
        <dbReference type="EMBL" id="MFD0960471.1"/>
    </source>
</evidence>
<dbReference type="InterPro" id="IPR032287">
    <property type="entry name" value="DUF4838"/>
</dbReference>
<keyword evidence="3" id="KW-1185">Reference proteome</keyword>
<dbReference type="SUPFAM" id="SSF55545">
    <property type="entry name" value="beta-N-acetylhexosaminidase-like domain"/>
    <property type="match status" value="1"/>
</dbReference>
<dbReference type="EMBL" id="JBHTJZ010000021">
    <property type="protein sequence ID" value="MFD0960471.1"/>
    <property type="molecule type" value="Genomic_DNA"/>
</dbReference>